<feature type="domain" description="CHAT" evidence="2">
    <location>
        <begin position="106"/>
        <end position="378"/>
    </location>
</feature>
<dbReference type="InterPro" id="IPR024983">
    <property type="entry name" value="CHAT_dom"/>
</dbReference>
<name>A0A4R3KP41_9SPHI</name>
<sequence>MKSLAVVFWLLLFFVIPDHSPGMTGGISASAGQDTLDKELIRLLQSRLKNTGTAILSYALEAGELQVQVITGENVHTLYQPAGSIFFSRLLALKNSLQAKTGFDRKLAHQLYRKLIGPVKPYLKGKAHLVIIPCKNTGLIPFEALVPDTASGRYLLHDFAISYSYSLTALTGPGSRPSDYDRQKVLAVAPFNIPATQKEIMNIKADHVLGRAASLERFLEKARNYSIIHLATYAAIKDPPHSFIDFNPGKAGNVSAPEASPSGSRLFTRDIPGMDLKKVSLIVLSPCQPAQWNTNVSGLYTMAEAFARAGCPNFITSLWETEEETTHKISMKLHQYIHKGYGYAQALQKARIDYLENPVIDEKLKSPGYWAGFVLLGEINTVPQSHKIFYYFALLLTVLIVVCILRRRNHC</sequence>
<dbReference type="Pfam" id="PF12770">
    <property type="entry name" value="CHAT"/>
    <property type="match status" value="1"/>
</dbReference>
<keyword evidence="1" id="KW-0472">Membrane</keyword>
<proteinExistence type="predicted"/>
<keyword evidence="1" id="KW-1133">Transmembrane helix</keyword>
<dbReference type="Proteomes" id="UP000295807">
    <property type="component" value="Unassembled WGS sequence"/>
</dbReference>
<evidence type="ECO:0000313" key="3">
    <source>
        <dbReference type="EMBL" id="TCS86338.1"/>
    </source>
</evidence>
<organism evidence="3 4">
    <name type="scientific">Anseongella ginsenosidimutans</name>
    <dbReference type="NCBI Taxonomy" id="496056"/>
    <lineage>
        <taxon>Bacteria</taxon>
        <taxon>Pseudomonadati</taxon>
        <taxon>Bacteroidota</taxon>
        <taxon>Sphingobacteriia</taxon>
        <taxon>Sphingobacteriales</taxon>
        <taxon>Sphingobacteriaceae</taxon>
        <taxon>Anseongella</taxon>
    </lineage>
</organism>
<dbReference type="EMBL" id="SMAD01000008">
    <property type="protein sequence ID" value="TCS86338.1"/>
    <property type="molecule type" value="Genomic_DNA"/>
</dbReference>
<reference evidence="3 4" key="1">
    <citation type="submission" date="2019-03" db="EMBL/GenBank/DDBJ databases">
        <title>Genomic Encyclopedia of Type Strains, Phase IV (KMG-IV): sequencing the most valuable type-strain genomes for metagenomic binning, comparative biology and taxonomic classification.</title>
        <authorList>
            <person name="Goeker M."/>
        </authorList>
    </citation>
    <scope>NUCLEOTIDE SEQUENCE [LARGE SCALE GENOMIC DNA]</scope>
    <source>
        <strain evidence="3 4">DSM 21100</strain>
    </source>
</reference>
<dbReference type="OrthoDB" id="9771112at2"/>
<evidence type="ECO:0000259" key="2">
    <source>
        <dbReference type="Pfam" id="PF12770"/>
    </source>
</evidence>
<keyword evidence="1" id="KW-0812">Transmembrane</keyword>
<gene>
    <name evidence="3" type="ORF">EDD80_108131</name>
</gene>
<comment type="caution">
    <text evidence="3">The sequence shown here is derived from an EMBL/GenBank/DDBJ whole genome shotgun (WGS) entry which is preliminary data.</text>
</comment>
<evidence type="ECO:0000256" key="1">
    <source>
        <dbReference type="SAM" id="Phobius"/>
    </source>
</evidence>
<dbReference type="AlphaFoldDB" id="A0A4R3KP41"/>
<evidence type="ECO:0000313" key="4">
    <source>
        <dbReference type="Proteomes" id="UP000295807"/>
    </source>
</evidence>
<protein>
    <submittedName>
        <fullName evidence="3">CHAT domain-containing protein</fullName>
    </submittedName>
</protein>
<dbReference type="RefSeq" id="WP_132129739.1">
    <property type="nucleotide sequence ID" value="NZ_CP042432.1"/>
</dbReference>
<keyword evidence="4" id="KW-1185">Reference proteome</keyword>
<accession>A0A4R3KP41</accession>
<feature type="transmembrane region" description="Helical" evidence="1">
    <location>
        <begin position="388"/>
        <end position="405"/>
    </location>
</feature>